<accession>A0ABS9PR39</accession>
<dbReference type="PANTHER" id="PTHR24221">
    <property type="entry name" value="ATP-BINDING CASSETTE SUB-FAMILY B"/>
    <property type="match status" value="1"/>
</dbReference>
<evidence type="ECO:0000313" key="17">
    <source>
        <dbReference type="EMBL" id="MCG7275146.1"/>
    </source>
</evidence>
<name>A0ABS9PR39_9CORY</name>
<dbReference type="Gene3D" id="1.20.1560.10">
    <property type="entry name" value="ABC transporter type 1, transmembrane domain"/>
    <property type="match status" value="1"/>
</dbReference>
<comment type="subcellular location">
    <subcellularLocation>
        <location evidence="1">Cell inner membrane</location>
        <topology evidence="1">Multi-pass membrane protein</topology>
    </subcellularLocation>
</comment>
<dbReference type="SUPFAM" id="SSF52540">
    <property type="entry name" value="P-loop containing nucleoside triphosphate hydrolases"/>
    <property type="match status" value="1"/>
</dbReference>
<evidence type="ECO:0000256" key="13">
    <source>
        <dbReference type="SAM" id="Phobius"/>
    </source>
</evidence>
<keyword evidence="2" id="KW-0997">Cell inner membrane</keyword>
<keyword evidence="2" id="KW-1003">Cell membrane</keyword>
<keyword evidence="10 13" id="KW-0472">Membrane</keyword>
<dbReference type="InterPro" id="IPR003593">
    <property type="entry name" value="AAA+_ATPase"/>
</dbReference>
<dbReference type="RefSeq" id="WP_070535706.1">
    <property type="nucleotide sequence ID" value="NZ_JAKRDF010000001.1"/>
</dbReference>
<dbReference type="Pfam" id="PF00005">
    <property type="entry name" value="ABC_tran"/>
    <property type="match status" value="1"/>
</dbReference>
<sequence>MLSAPRMVYQQTENDCLLACYTSVLSAMGKRVELAELIDYNDLGADGLSISALRRHEVDHGVTVSGFWAVPEQLASLRKLKSLLIAHQKHGHFVVLRVGKSTSYVMDPAYGPRRVPNTELASMLSGAFVQITPNYKERFSPLGSARFRPALARLIRQFSARSAAVFILGLVISQAAVIVASQIPLAILESSSPALPAFVAVGTIVIVALTSGLLQFLGMKGLDRSFTRRYVPKLFTGALTREYAYYSVVSTAALVQKLNLRGQVRDDLLSRALPSLLGIVGSTVVGAYLLWISPLAFAGVATSYVCFLLVSWRMASVRAETQTKLTQRYIEFATQATVDINNVADILVKQSAYRRIGRWNSTERGIRKLGIRLYGLAISESTIIMVFSVAITTWVSVVGWYGLQAGTLATGDILSIQALCALMMGFAPSFQGLISGLSEVGAVAEQNEDLFTPETKSSLVSGDTNGALMTIDEFNMCHGKGDLFNSGITTRIYKGDRIAVVGESGVGKSSLIAALAGLSAHSGQIMLDSSVNHGDISVELPGMSLGQGSVRELFNEHCAPGDRVEDHVIWELLDVVGLEDVVHRLPEQLDSRIKVNGGNLSTGQSQRLRLAISLVQEPMLALWDEGLSHLDSETSLRLLHKLSHSPRFKGLTLIAVTHDERTCAAMDRVWRITPEGLFESSPPQ</sequence>
<dbReference type="InterPro" id="IPR039421">
    <property type="entry name" value="Type_1_exporter"/>
</dbReference>
<evidence type="ECO:0000256" key="4">
    <source>
        <dbReference type="ARBA" id="ARBA00022741"/>
    </source>
</evidence>
<evidence type="ECO:0000256" key="10">
    <source>
        <dbReference type="ARBA" id="ARBA00023136"/>
    </source>
</evidence>
<evidence type="ECO:0000256" key="1">
    <source>
        <dbReference type="ARBA" id="ARBA00004429"/>
    </source>
</evidence>
<keyword evidence="8" id="KW-1278">Translocase</keyword>
<keyword evidence="5" id="KW-0378">Hydrolase</keyword>
<keyword evidence="3 13" id="KW-0812">Transmembrane</keyword>
<evidence type="ECO:0000256" key="6">
    <source>
        <dbReference type="ARBA" id="ARBA00022840"/>
    </source>
</evidence>
<dbReference type="InterPro" id="IPR011527">
    <property type="entry name" value="ABC1_TM_dom"/>
</dbReference>
<organism evidence="17 18">
    <name type="scientific">Corynebacterium singulare</name>
    <dbReference type="NCBI Taxonomy" id="161899"/>
    <lineage>
        <taxon>Bacteria</taxon>
        <taxon>Bacillati</taxon>
        <taxon>Actinomycetota</taxon>
        <taxon>Actinomycetes</taxon>
        <taxon>Mycobacteriales</taxon>
        <taxon>Corynebacteriaceae</taxon>
        <taxon>Corynebacterium</taxon>
    </lineage>
</organism>
<evidence type="ECO:0000259" key="14">
    <source>
        <dbReference type="PROSITE" id="PS50893"/>
    </source>
</evidence>
<dbReference type="Gene3D" id="3.40.50.300">
    <property type="entry name" value="P-loop containing nucleotide triphosphate hydrolases"/>
    <property type="match status" value="1"/>
</dbReference>
<evidence type="ECO:0000256" key="3">
    <source>
        <dbReference type="ARBA" id="ARBA00022692"/>
    </source>
</evidence>
<feature type="domain" description="Peptidase C39" evidence="16">
    <location>
        <begin position="10"/>
        <end position="131"/>
    </location>
</feature>
<dbReference type="SUPFAM" id="SSF90123">
    <property type="entry name" value="ABC transporter transmembrane region"/>
    <property type="match status" value="1"/>
</dbReference>
<evidence type="ECO:0000256" key="12">
    <source>
        <dbReference type="ARBA" id="ARBA00043264"/>
    </source>
</evidence>
<keyword evidence="6 17" id="KW-0067">ATP-binding</keyword>
<keyword evidence="4" id="KW-0547">Nucleotide-binding</keyword>
<evidence type="ECO:0000256" key="5">
    <source>
        <dbReference type="ARBA" id="ARBA00022807"/>
    </source>
</evidence>
<feature type="transmembrane region" description="Helical" evidence="13">
    <location>
        <begin position="163"/>
        <end position="188"/>
    </location>
</feature>
<feature type="domain" description="ABC transmembrane type-1" evidence="15">
    <location>
        <begin position="166"/>
        <end position="442"/>
    </location>
</feature>
<evidence type="ECO:0000256" key="7">
    <source>
        <dbReference type="ARBA" id="ARBA00022927"/>
    </source>
</evidence>
<dbReference type="InterPro" id="IPR036640">
    <property type="entry name" value="ABC1_TM_sf"/>
</dbReference>
<feature type="transmembrane region" description="Helical" evidence="13">
    <location>
        <begin position="373"/>
        <end position="401"/>
    </location>
</feature>
<dbReference type="InterPro" id="IPR027417">
    <property type="entry name" value="P-loop_NTPase"/>
</dbReference>
<dbReference type="EMBL" id="JAKRDF010000001">
    <property type="protein sequence ID" value="MCG7275146.1"/>
    <property type="molecule type" value="Genomic_DNA"/>
</dbReference>
<proteinExistence type="inferred from homology"/>
<evidence type="ECO:0000259" key="16">
    <source>
        <dbReference type="PROSITE" id="PS50990"/>
    </source>
</evidence>
<gene>
    <name evidence="17" type="ORF">MHK08_01425</name>
</gene>
<feature type="domain" description="ABC transporter" evidence="14">
    <location>
        <begin position="468"/>
        <end position="684"/>
    </location>
</feature>
<keyword evidence="5" id="KW-0788">Thiol protease</keyword>
<protein>
    <submittedName>
        <fullName evidence="17">ATP-binding cassette domain-containing protein</fullName>
    </submittedName>
</protein>
<keyword evidence="7" id="KW-0653">Protein transport</keyword>
<evidence type="ECO:0000313" key="18">
    <source>
        <dbReference type="Proteomes" id="UP001521911"/>
    </source>
</evidence>
<evidence type="ECO:0000256" key="11">
    <source>
        <dbReference type="ARBA" id="ARBA00023455"/>
    </source>
</evidence>
<feature type="transmembrane region" description="Helical" evidence="13">
    <location>
        <begin position="268"/>
        <end position="289"/>
    </location>
</feature>
<keyword evidence="12" id="KW-0080">Bacteriocin transport</keyword>
<feature type="transmembrane region" description="Helical" evidence="13">
    <location>
        <begin position="194"/>
        <end position="219"/>
    </location>
</feature>
<feature type="transmembrane region" description="Helical" evidence="13">
    <location>
        <begin position="295"/>
        <end position="315"/>
    </location>
</feature>
<dbReference type="PANTHER" id="PTHR24221:SF654">
    <property type="entry name" value="ATP-BINDING CASSETTE SUB-FAMILY B MEMBER 6"/>
    <property type="match status" value="1"/>
</dbReference>
<comment type="caution">
    <text evidence="17">The sequence shown here is derived from an EMBL/GenBank/DDBJ whole genome shotgun (WGS) entry which is preliminary data.</text>
</comment>
<dbReference type="PROSITE" id="PS50893">
    <property type="entry name" value="ABC_TRANSPORTER_2"/>
    <property type="match status" value="1"/>
</dbReference>
<dbReference type="PROSITE" id="PS50929">
    <property type="entry name" value="ABC_TM1F"/>
    <property type="match status" value="1"/>
</dbReference>
<comment type="similarity">
    <text evidence="11">Belongs to the ABC transporter superfamily. Siderophore-Fe(3+) uptake transporter (SIUT) (TC 3.A.1.21) family.</text>
</comment>
<dbReference type="InterPro" id="IPR005074">
    <property type="entry name" value="Peptidase_C39"/>
</dbReference>
<evidence type="ECO:0000256" key="2">
    <source>
        <dbReference type="ARBA" id="ARBA00022519"/>
    </source>
</evidence>
<dbReference type="Proteomes" id="UP001521911">
    <property type="component" value="Unassembled WGS sequence"/>
</dbReference>
<dbReference type="SMART" id="SM00382">
    <property type="entry name" value="AAA"/>
    <property type="match status" value="1"/>
</dbReference>
<dbReference type="PROSITE" id="PS50990">
    <property type="entry name" value="PEPTIDASE_C39"/>
    <property type="match status" value="1"/>
</dbReference>
<dbReference type="Pfam" id="PF03412">
    <property type="entry name" value="Peptidase_C39"/>
    <property type="match status" value="1"/>
</dbReference>
<keyword evidence="9 13" id="KW-1133">Transmembrane helix</keyword>
<evidence type="ECO:0000256" key="8">
    <source>
        <dbReference type="ARBA" id="ARBA00022967"/>
    </source>
</evidence>
<keyword evidence="7" id="KW-0813">Transport</keyword>
<dbReference type="Gene3D" id="3.90.70.10">
    <property type="entry name" value="Cysteine proteinases"/>
    <property type="match status" value="1"/>
</dbReference>
<dbReference type="GO" id="GO:0005524">
    <property type="term" value="F:ATP binding"/>
    <property type="evidence" value="ECO:0007669"/>
    <property type="project" value="UniProtKB-KW"/>
</dbReference>
<keyword evidence="18" id="KW-1185">Reference proteome</keyword>
<keyword evidence="5" id="KW-0645">Protease</keyword>
<evidence type="ECO:0000256" key="9">
    <source>
        <dbReference type="ARBA" id="ARBA00022989"/>
    </source>
</evidence>
<dbReference type="InterPro" id="IPR003439">
    <property type="entry name" value="ABC_transporter-like_ATP-bd"/>
</dbReference>
<evidence type="ECO:0000259" key="15">
    <source>
        <dbReference type="PROSITE" id="PS50929"/>
    </source>
</evidence>
<reference evidence="17 18" key="1">
    <citation type="submission" date="2022-02" db="EMBL/GenBank/DDBJ databases">
        <title>Uncovering new skin microbiome diversity through culturing and metagenomics.</title>
        <authorList>
            <person name="Conlan S."/>
            <person name="Deming C."/>
            <person name="Nisc Comparative Sequencing Program N."/>
            <person name="Segre J.A."/>
        </authorList>
    </citation>
    <scope>NUCLEOTIDE SEQUENCE [LARGE SCALE GENOMIC DNA]</scope>
    <source>
        <strain evidence="17 18">ACRQV</strain>
    </source>
</reference>